<keyword evidence="2" id="KW-1185">Reference proteome</keyword>
<feature type="non-terminal residue" evidence="1">
    <location>
        <position position="1"/>
    </location>
</feature>
<accession>A0ABD0J830</accession>
<name>A0ABD0J830_9CAEN</name>
<evidence type="ECO:0000313" key="2">
    <source>
        <dbReference type="Proteomes" id="UP001519460"/>
    </source>
</evidence>
<dbReference type="AlphaFoldDB" id="A0ABD0J830"/>
<evidence type="ECO:0000313" key="1">
    <source>
        <dbReference type="EMBL" id="KAK7463990.1"/>
    </source>
</evidence>
<protein>
    <submittedName>
        <fullName evidence="1">Uncharacterized protein</fullName>
    </submittedName>
</protein>
<dbReference type="Proteomes" id="UP001519460">
    <property type="component" value="Unassembled WGS sequence"/>
</dbReference>
<comment type="caution">
    <text evidence="1">The sequence shown here is derived from an EMBL/GenBank/DDBJ whole genome shotgun (WGS) entry which is preliminary data.</text>
</comment>
<dbReference type="EMBL" id="JACVVK020000594">
    <property type="protein sequence ID" value="KAK7463990.1"/>
    <property type="molecule type" value="Genomic_DNA"/>
</dbReference>
<sequence>LLDLLAPLIRHPDTMVPFTLEAYSEYESHQFTRQTQQETLQTGKRNTENKMALSITGTEIKIFGRRTDINAKSLLLMAVTPDSQEMLMGMRIEDVGENR</sequence>
<reference evidence="1 2" key="1">
    <citation type="journal article" date="2023" name="Sci. Data">
        <title>Genome assembly of the Korean intertidal mud-creeper Batillaria attramentaria.</title>
        <authorList>
            <person name="Patra A.K."/>
            <person name="Ho P.T."/>
            <person name="Jun S."/>
            <person name="Lee S.J."/>
            <person name="Kim Y."/>
            <person name="Won Y.J."/>
        </authorList>
    </citation>
    <scope>NUCLEOTIDE SEQUENCE [LARGE SCALE GENOMIC DNA]</scope>
    <source>
        <strain evidence="1">Wonlab-2016</strain>
    </source>
</reference>
<organism evidence="1 2">
    <name type="scientific">Batillaria attramentaria</name>
    <dbReference type="NCBI Taxonomy" id="370345"/>
    <lineage>
        <taxon>Eukaryota</taxon>
        <taxon>Metazoa</taxon>
        <taxon>Spiralia</taxon>
        <taxon>Lophotrochozoa</taxon>
        <taxon>Mollusca</taxon>
        <taxon>Gastropoda</taxon>
        <taxon>Caenogastropoda</taxon>
        <taxon>Sorbeoconcha</taxon>
        <taxon>Cerithioidea</taxon>
        <taxon>Batillariidae</taxon>
        <taxon>Batillaria</taxon>
    </lineage>
</organism>
<gene>
    <name evidence="1" type="ORF">BaRGS_00038030</name>
</gene>
<proteinExistence type="predicted"/>